<dbReference type="PANTHER" id="PTHR10457">
    <property type="entry name" value="MEVALONATE KINASE/GALACTOKINASE"/>
    <property type="match status" value="1"/>
</dbReference>
<dbReference type="PIRSF" id="PIRSF000530">
    <property type="entry name" value="Galactokinase"/>
    <property type="match status" value="1"/>
</dbReference>
<organism evidence="9 10">
    <name type="scientific">Flagellimonas abyssi</name>
    <dbReference type="NCBI Taxonomy" id="2864871"/>
    <lineage>
        <taxon>Bacteria</taxon>
        <taxon>Pseudomonadati</taxon>
        <taxon>Bacteroidota</taxon>
        <taxon>Flavobacteriia</taxon>
        <taxon>Flavobacteriales</taxon>
        <taxon>Flavobacteriaceae</taxon>
        <taxon>Flagellimonas</taxon>
    </lineage>
</organism>
<dbReference type="InterPro" id="IPR000705">
    <property type="entry name" value="Galactokinase"/>
</dbReference>
<dbReference type="Gene3D" id="3.30.70.890">
    <property type="entry name" value="GHMP kinase, C-terminal domain"/>
    <property type="match status" value="1"/>
</dbReference>
<dbReference type="Proteomes" id="UP001196136">
    <property type="component" value="Unassembled WGS sequence"/>
</dbReference>
<keyword evidence="3" id="KW-0418">Kinase</keyword>
<proteinExistence type="inferred from homology"/>
<evidence type="ECO:0000256" key="5">
    <source>
        <dbReference type="ARBA" id="ARBA00023144"/>
    </source>
</evidence>
<dbReference type="InterPro" id="IPR013750">
    <property type="entry name" value="GHMP_kinase_C_dom"/>
</dbReference>
<sequence>MDSKPNLSGRETVVVKTPGRTCLFGDHQDYLELPVISCAIDRHITLVARKNTTGFLVIDQPDMRQTRTIDPKRKLTVIEQGDFFMAAIDLLKDYGCCPDYGYDIVIKGNIPINAGTSSSSALVVAWVEFLLSAFGCNVPVTRSLVAQLAYESEVVYHGRPGGRMDQFSIAMGNIIYLETGKEPYHETFERLIPGLIVGESGIPKDTSGVLRELKDKSLLAVKTLKKYVKNFDLGNADVKDIDTYLPYVPKELQVYFVAAIRNHSITQRALLEFRRPELDLKKIGDLMLEHHLVLRDFLNISLPLIDNMIESALEAGAYGAKIVGSGRGGSIVVLSPETVQAKVIAAIKAAGAKDAFQVQVDPGSRIIEMYH</sequence>
<keyword evidence="5" id="KW-0119">Carbohydrate metabolism</keyword>
<feature type="domain" description="Galactokinase N-terminal" evidence="8">
    <location>
        <begin position="9"/>
        <end position="50"/>
    </location>
</feature>
<evidence type="ECO:0000313" key="10">
    <source>
        <dbReference type="Proteomes" id="UP001196136"/>
    </source>
</evidence>
<dbReference type="SUPFAM" id="SSF55060">
    <property type="entry name" value="GHMP Kinase, C-terminal domain"/>
    <property type="match status" value="1"/>
</dbReference>
<keyword evidence="10" id="KW-1185">Reference proteome</keyword>
<keyword evidence="3" id="KW-0808">Transferase</keyword>
<dbReference type="Pfam" id="PF00288">
    <property type="entry name" value="GHMP_kinases_N"/>
    <property type="match status" value="1"/>
</dbReference>
<dbReference type="Pfam" id="PF08544">
    <property type="entry name" value="GHMP_kinases_C"/>
    <property type="match status" value="1"/>
</dbReference>
<feature type="domain" description="GHMP kinase N-terminal" evidence="6">
    <location>
        <begin position="84"/>
        <end position="172"/>
    </location>
</feature>
<comment type="caution">
    <text evidence="9">The sequence shown here is derived from an EMBL/GenBank/DDBJ whole genome shotgun (WGS) entry which is preliminary data.</text>
</comment>
<keyword evidence="4" id="KW-0067">ATP-binding</keyword>
<evidence type="ECO:0000256" key="3">
    <source>
        <dbReference type="ARBA" id="ARBA00022777"/>
    </source>
</evidence>
<dbReference type="Pfam" id="PF10509">
    <property type="entry name" value="GalKase_gal_bdg"/>
    <property type="match status" value="1"/>
</dbReference>
<accession>A0ABS7ET42</accession>
<evidence type="ECO:0000256" key="2">
    <source>
        <dbReference type="ARBA" id="ARBA00022741"/>
    </source>
</evidence>
<evidence type="ECO:0000313" key="9">
    <source>
        <dbReference type="EMBL" id="MBW8200611.1"/>
    </source>
</evidence>
<name>A0ABS7ET42_9FLAO</name>
<dbReference type="InterPro" id="IPR036554">
    <property type="entry name" value="GHMP_kinase_C_sf"/>
</dbReference>
<keyword evidence="5" id="KW-0299">Galactose metabolism</keyword>
<dbReference type="PRINTS" id="PR00473">
    <property type="entry name" value="GALCTOKINASE"/>
</dbReference>
<evidence type="ECO:0000259" key="7">
    <source>
        <dbReference type="Pfam" id="PF08544"/>
    </source>
</evidence>
<dbReference type="InterPro" id="IPR014721">
    <property type="entry name" value="Ribsml_uS5_D2-typ_fold_subgr"/>
</dbReference>
<dbReference type="SUPFAM" id="SSF54211">
    <property type="entry name" value="Ribosomal protein S5 domain 2-like"/>
    <property type="match status" value="1"/>
</dbReference>
<keyword evidence="2" id="KW-0547">Nucleotide-binding</keyword>
<reference evidence="9 10" key="1">
    <citation type="submission" date="2021-08" db="EMBL/GenBank/DDBJ databases">
        <title>Muricauda profundi sp. nov., a marine bacterium isolated from deep seawater of the Mariana Trench.</title>
        <authorList>
            <person name="Wei Y."/>
        </authorList>
    </citation>
    <scope>NUCLEOTIDE SEQUENCE [LARGE SCALE GENOMIC DNA]</scope>
    <source>
        <strain evidence="9 10">W52</strain>
    </source>
</reference>
<dbReference type="RefSeq" id="WP_220114094.1">
    <property type="nucleotide sequence ID" value="NZ_JAHZSV010000015.1"/>
</dbReference>
<dbReference type="PRINTS" id="PR00959">
    <property type="entry name" value="MEVGALKINASE"/>
</dbReference>
<dbReference type="Gene3D" id="3.30.230.10">
    <property type="match status" value="1"/>
</dbReference>
<protein>
    <submittedName>
        <fullName evidence="9">Galactokinase</fullName>
    </submittedName>
</protein>
<evidence type="ECO:0000256" key="1">
    <source>
        <dbReference type="ARBA" id="ARBA00006566"/>
    </source>
</evidence>
<dbReference type="PANTHER" id="PTHR10457:SF7">
    <property type="entry name" value="GALACTOKINASE-RELATED"/>
    <property type="match status" value="1"/>
</dbReference>
<evidence type="ECO:0000259" key="6">
    <source>
        <dbReference type="Pfam" id="PF00288"/>
    </source>
</evidence>
<dbReference type="InterPro" id="IPR019539">
    <property type="entry name" value="GalKase_N"/>
</dbReference>
<feature type="domain" description="GHMP kinase C-terminal" evidence="7">
    <location>
        <begin position="278"/>
        <end position="352"/>
    </location>
</feature>
<dbReference type="InterPro" id="IPR006206">
    <property type="entry name" value="Mevalonate/galactokinase"/>
</dbReference>
<dbReference type="InterPro" id="IPR006204">
    <property type="entry name" value="GHMP_kinase_N_dom"/>
</dbReference>
<dbReference type="InterPro" id="IPR020568">
    <property type="entry name" value="Ribosomal_Su5_D2-typ_SF"/>
</dbReference>
<comment type="similarity">
    <text evidence="1">Belongs to the GHMP kinase family. GalK subfamily.</text>
</comment>
<evidence type="ECO:0000256" key="4">
    <source>
        <dbReference type="ARBA" id="ARBA00022840"/>
    </source>
</evidence>
<dbReference type="EMBL" id="JAHZSV010000015">
    <property type="protein sequence ID" value="MBW8200611.1"/>
    <property type="molecule type" value="Genomic_DNA"/>
</dbReference>
<evidence type="ECO:0000259" key="8">
    <source>
        <dbReference type="Pfam" id="PF10509"/>
    </source>
</evidence>
<gene>
    <name evidence="9" type="ORF">K1F36_12305</name>
</gene>